<evidence type="ECO:0000259" key="4">
    <source>
        <dbReference type="SMART" id="SM00644"/>
    </source>
</evidence>
<dbReference type="Gene3D" id="3.40.80.10">
    <property type="entry name" value="Peptidoglycan recognition protein-like"/>
    <property type="match status" value="1"/>
</dbReference>
<dbReference type="InterPro" id="IPR047763">
    <property type="entry name" value="PG_bind_dom_phiBT1-type"/>
</dbReference>
<dbReference type="InterPro" id="IPR036365">
    <property type="entry name" value="PGBD-like_sf"/>
</dbReference>
<accession>A0A0E3JQJ4</accession>
<dbReference type="Pfam" id="PF01510">
    <property type="entry name" value="Amidase_2"/>
    <property type="match status" value="1"/>
</dbReference>
<dbReference type="SUPFAM" id="SSF47090">
    <property type="entry name" value="PGBD-like"/>
    <property type="match status" value="2"/>
</dbReference>
<protein>
    <submittedName>
        <fullName evidence="5">Endolysin</fullName>
    </submittedName>
</protein>
<evidence type="ECO:0000256" key="1">
    <source>
        <dbReference type="ARBA" id="ARBA00022529"/>
    </source>
</evidence>
<dbReference type="InterPro" id="IPR002502">
    <property type="entry name" value="Amidase_domain"/>
</dbReference>
<keyword evidence="1" id="KW-0929">Antimicrobial</keyword>
<dbReference type="InterPro" id="IPR036366">
    <property type="entry name" value="PGBDSf"/>
</dbReference>
<dbReference type="EMBL" id="KP876466">
    <property type="protein sequence ID" value="AKA61765.1"/>
    <property type="molecule type" value="Genomic_DNA"/>
</dbReference>
<keyword evidence="6" id="KW-1185">Reference proteome</keyword>
<feature type="region of interest" description="Disordered" evidence="3">
    <location>
        <begin position="206"/>
        <end position="236"/>
    </location>
</feature>
<feature type="domain" description="N-acetylmuramoyl-L-alanine amidase" evidence="4">
    <location>
        <begin position="27"/>
        <end position="185"/>
    </location>
</feature>
<sequence length="420" mass="44058">MSKTMTAAQFLAALKAEGVPVRERKGWRTHNRNHKGASGPHNGVMVHHTASGSDGIESFVSNGNSALPGPLCHGLIEKSGRVVLIGWGRANHAGGGDPDVLAAVRAERWPVPKTNEHDGSAGSVDGNAHFVGYECVNQGNGKDPWPAIQLEGIARACAAVCRFHGWTVDSVIRHLDWSDWKVDPRGIDWNKMRARITTILKGKPNATPFASWADGDGGDAEQPEQPQPEQPDADAYPGAAAFGPGKSGLHVTRLGQMLVKRGGSRFYSVGPGPRWGEADRKATEAFQRAQGWSGSDADGIPGGTTWRLLVTGTGKSIPAAAPAKKPKVSLANIIAASRKDPGAPQGKTSYPADVRLVEAALKKLGFLGATYASDGAYGTVTVAAYNAFRRSIGLKGADATGDPGRLSLGTLGSRSGLFTV</sequence>
<dbReference type="GO" id="GO:0001897">
    <property type="term" value="P:symbiont-mediated cytolysis of host cell"/>
    <property type="evidence" value="ECO:0007669"/>
    <property type="project" value="UniProtKB-ARBA"/>
</dbReference>
<dbReference type="GeneID" id="26627279"/>
<dbReference type="KEGG" id="vg:26627279"/>
<evidence type="ECO:0000313" key="5">
    <source>
        <dbReference type="EMBL" id="AKA61765.1"/>
    </source>
</evidence>
<dbReference type="Gene3D" id="1.10.101.10">
    <property type="entry name" value="PGBD-like superfamily/PGBD"/>
    <property type="match status" value="2"/>
</dbReference>
<dbReference type="InterPro" id="IPR036505">
    <property type="entry name" value="Amidase/PGRP_sf"/>
</dbReference>
<dbReference type="SMART" id="SM00644">
    <property type="entry name" value="Ami_2"/>
    <property type="match status" value="1"/>
</dbReference>
<dbReference type="RefSeq" id="YP_009200142.1">
    <property type="nucleotide sequence ID" value="NC_028818.1"/>
</dbReference>
<dbReference type="GO" id="GO:0008745">
    <property type="term" value="F:N-acetylmuramoyl-L-alanine amidase activity"/>
    <property type="evidence" value="ECO:0007669"/>
    <property type="project" value="InterPro"/>
</dbReference>
<evidence type="ECO:0000256" key="2">
    <source>
        <dbReference type="ARBA" id="ARBA00022638"/>
    </source>
</evidence>
<organism evidence="5 6">
    <name type="scientific">Streptomyces phage TP1604</name>
    <dbReference type="NCBI Taxonomy" id="1636184"/>
    <lineage>
        <taxon>Viruses</taxon>
        <taxon>Duplodnaviria</taxon>
        <taxon>Heunggongvirae</taxon>
        <taxon>Uroviricota</taxon>
        <taxon>Caudoviricetes</taxon>
        <taxon>Woodruffvirus</taxon>
        <taxon>Woodruffvirus TP1604</taxon>
    </lineage>
</organism>
<dbReference type="GO" id="GO:0009253">
    <property type="term" value="P:peptidoglycan catabolic process"/>
    <property type="evidence" value="ECO:0007669"/>
    <property type="project" value="InterPro"/>
</dbReference>
<reference evidence="5 6" key="1">
    <citation type="submission" date="2015-03" db="EMBL/GenBank/DDBJ databases">
        <authorList>
            <person name="Phan H."/>
            <person name="Ton P."/>
            <person name="Bernal J.T."/>
            <person name="Kanani-Hendijani T.A."/>
            <person name="Munguia J."/>
            <person name="Olumba F.C."/>
            <person name="Orozco S."/>
            <person name="Gibbs Z.A."/>
            <person name="Donegan-Quick R."/>
            <person name="Visi D.K."/>
            <person name="Allen M.S."/>
            <person name="Hughes L.E."/>
            <person name="Bradley K.W."/>
            <person name="Asai D.J."/>
            <person name="Bowman C.A."/>
            <person name="Russell D.A."/>
            <person name="Pope W.H."/>
            <person name="Jacobs-Sera D."/>
            <person name="Hendrix R.W."/>
            <person name="Hatfull G.F."/>
        </authorList>
    </citation>
    <scope>NUCLEOTIDE SEQUENCE [LARGE SCALE GENOMIC DNA]</scope>
</reference>
<dbReference type="GO" id="GO:0042742">
    <property type="term" value="P:defense response to bacterium"/>
    <property type="evidence" value="ECO:0007669"/>
    <property type="project" value="UniProtKB-KW"/>
</dbReference>
<evidence type="ECO:0000256" key="3">
    <source>
        <dbReference type="SAM" id="MobiDB-lite"/>
    </source>
</evidence>
<evidence type="ECO:0000313" key="6">
    <source>
        <dbReference type="Proteomes" id="UP000033006"/>
    </source>
</evidence>
<dbReference type="Proteomes" id="UP000033006">
    <property type="component" value="Segment"/>
</dbReference>
<gene>
    <name evidence="5" type="ORF">SEA_TP1604_27</name>
</gene>
<dbReference type="NCBIfam" id="NF038080">
    <property type="entry name" value="PG_bind_siph"/>
    <property type="match status" value="1"/>
</dbReference>
<proteinExistence type="predicted"/>
<dbReference type="SUPFAM" id="SSF55846">
    <property type="entry name" value="N-acetylmuramoyl-L-alanine amidase-like"/>
    <property type="match status" value="1"/>
</dbReference>
<keyword evidence="2" id="KW-0081">Bacteriolytic enzyme</keyword>
<name>A0A0E3JQJ4_9CAUD</name>
<dbReference type="OrthoDB" id="16732at10239"/>